<dbReference type="Pfam" id="PF00384">
    <property type="entry name" value="Molybdopterin"/>
    <property type="match status" value="1"/>
</dbReference>
<reference evidence="2" key="2">
    <citation type="journal article" date="2014" name="ISME J.">
        <title>Microbial stratification in low pH oxic and suboxic macroscopic growths along an acid mine drainage.</title>
        <authorList>
            <person name="Mendez-Garcia C."/>
            <person name="Mesa V."/>
            <person name="Sprenger R.R."/>
            <person name="Richter M."/>
            <person name="Diez M.S."/>
            <person name="Solano J."/>
            <person name="Bargiela R."/>
            <person name="Golyshina O.V."/>
            <person name="Manteca A."/>
            <person name="Ramos J.L."/>
            <person name="Gallego J.R."/>
            <person name="Llorente I."/>
            <person name="Martins Dos Santos V.A."/>
            <person name="Jensen O.N."/>
            <person name="Pelaez A.I."/>
            <person name="Sanchez J."/>
            <person name="Ferrer M."/>
        </authorList>
    </citation>
    <scope>NUCLEOTIDE SEQUENCE</scope>
</reference>
<dbReference type="InterPro" id="IPR050123">
    <property type="entry name" value="Prok_molybdopt-oxidoreductase"/>
</dbReference>
<dbReference type="PANTHER" id="PTHR43105">
    <property type="entry name" value="RESPIRATORY NITRATE REDUCTASE"/>
    <property type="match status" value="1"/>
</dbReference>
<evidence type="ECO:0000313" key="2">
    <source>
        <dbReference type="EMBL" id="EQD36562.1"/>
    </source>
</evidence>
<dbReference type="EMBL" id="AUZZ01008732">
    <property type="protein sequence ID" value="EQD36562.1"/>
    <property type="molecule type" value="Genomic_DNA"/>
</dbReference>
<organism evidence="2">
    <name type="scientific">mine drainage metagenome</name>
    <dbReference type="NCBI Taxonomy" id="410659"/>
    <lineage>
        <taxon>unclassified sequences</taxon>
        <taxon>metagenomes</taxon>
        <taxon>ecological metagenomes</taxon>
    </lineage>
</organism>
<reference evidence="2" key="1">
    <citation type="submission" date="2013-08" db="EMBL/GenBank/DDBJ databases">
        <authorList>
            <person name="Mendez C."/>
            <person name="Richter M."/>
            <person name="Ferrer M."/>
            <person name="Sanchez J."/>
        </authorList>
    </citation>
    <scope>NUCLEOTIDE SEQUENCE</scope>
</reference>
<sequence>RTSREITWHPEAPVGKLDLMVDINFRLNSTGANADIVLPTATWYEKYDLNTTDMHPFIHPLTKAVDPGWESRSDWQIFAAIAKAFSALAEKHLGQRKDVVATPLLHDTPAELGQALGPKDWRRGECEPVPGKTMPQITVVTRDYARVHE</sequence>
<name>T0YX85_9ZZZZ</name>
<dbReference type="GO" id="GO:0016491">
    <property type="term" value="F:oxidoreductase activity"/>
    <property type="evidence" value="ECO:0007669"/>
    <property type="project" value="InterPro"/>
</dbReference>
<gene>
    <name evidence="2" type="ORF">B2A_12113</name>
</gene>
<proteinExistence type="predicted"/>
<dbReference type="GO" id="GO:0016020">
    <property type="term" value="C:membrane"/>
    <property type="evidence" value="ECO:0007669"/>
    <property type="project" value="TreeGrafter"/>
</dbReference>
<dbReference type="PANTHER" id="PTHR43105:SF2">
    <property type="entry name" value="RESPIRATORY NITRATE REDUCTASE 2 ALPHA CHAIN"/>
    <property type="match status" value="1"/>
</dbReference>
<evidence type="ECO:0000259" key="1">
    <source>
        <dbReference type="Pfam" id="PF00384"/>
    </source>
</evidence>
<protein>
    <submittedName>
        <fullName evidence="2">Nitrate reductase, alpha subunit</fullName>
    </submittedName>
</protein>
<feature type="non-terminal residue" evidence="2">
    <location>
        <position position="1"/>
    </location>
</feature>
<comment type="caution">
    <text evidence="2">The sequence shown here is derived from an EMBL/GenBank/DDBJ whole genome shotgun (WGS) entry which is preliminary data.</text>
</comment>
<dbReference type="SUPFAM" id="SSF53706">
    <property type="entry name" value="Formate dehydrogenase/DMSO reductase, domains 1-3"/>
    <property type="match status" value="1"/>
</dbReference>
<dbReference type="InterPro" id="IPR006656">
    <property type="entry name" value="Mopterin_OxRdtase"/>
</dbReference>
<dbReference type="Gene3D" id="3.40.50.12440">
    <property type="match status" value="1"/>
</dbReference>
<feature type="domain" description="Molybdopterin oxidoreductase" evidence="1">
    <location>
        <begin position="15"/>
        <end position="83"/>
    </location>
</feature>
<accession>T0YX85</accession>
<dbReference type="AlphaFoldDB" id="T0YX85"/>
<feature type="non-terminal residue" evidence="2">
    <location>
        <position position="149"/>
    </location>
</feature>